<evidence type="ECO:0000256" key="8">
    <source>
        <dbReference type="SAM" id="MobiDB-lite"/>
    </source>
</evidence>
<evidence type="ECO:0000256" key="4">
    <source>
        <dbReference type="ARBA" id="ARBA00023175"/>
    </source>
</evidence>
<evidence type="ECO:0000259" key="9">
    <source>
        <dbReference type="PROSITE" id="PS51456"/>
    </source>
</evidence>
<dbReference type="Gene3D" id="1.20.120.720">
    <property type="entry name" value="Myosin VI head, motor domain, U50 subdomain"/>
    <property type="match status" value="1"/>
</dbReference>
<reference evidence="11" key="1">
    <citation type="submission" date="2015-09" db="EMBL/GenBank/DDBJ databases">
        <authorList>
            <consortium name="Pathogen Informatics"/>
        </authorList>
    </citation>
    <scope>NUCLEOTIDE SEQUENCE [LARGE SCALE GENOMIC DNA]</scope>
    <source>
        <strain evidence="11">Lake Konstanz</strain>
    </source>
</reference>
<name>A0A0S4IYW5_BODSA</name>
<dbReference type="GO" id="GO:0005737">
    <property type="term" value="C:cytoplasm"/>
    <property type="evidence" value="ECO:0007669"/>
    <property type="project" value="TreeGrafter"/>
</dbReference>
<dbReference type="Gene3D" id="1.20.58.530">
    <property type="match status" value="1"/>
</dbReference>
<dbReference type="InterPro" id="IPR001609">
    <property type="entry name" value="Myosin_head_motor_dom-like"/>
</dbReference>
<feature type="coiled-coil region" evidence="7">
    <location>
        <begin position="675"/>
        <end position="788"/>
    </location>
</feature>
<dbReference type="GO" id="GO:0007015">
    <property type="term" value="P:actin filament organization"/>
    <property type="evidence" value="ECO:0007669"/>
    <property type="project" value="TreeGrafter"/>
</dbReference>
<dbReference type="PRINTS" id="PR00193">
    <property type="entry name" value="MYOSINHEAVY"/>
</dbReference>
<proteinExistence type="inferred from homology"/>
<dbReference type="PANTHER" id="PTHR13140:SF706">
    <property type="entry name" value="DILUTE CLASS UNCONVENTIONAL MYOSIN, ISOFORM C"/>
    <property type="match status" value="1"/>
</dbReference>
<feature type="domain" description="Myosin motor" evidence="9">
    <location>
        <begin position="1"/>
        <end position="555"/>
    </location>
</feature>
<dbReference type="Gene3D" id="1.10.10.820">
    <property type="match status" value="1"/>
</dbReference>
<dbReference type="AlphaFoldDB" id="A0A0S4IYW5"/>
<dbReference type="GO" id="GO:0051015">
    <property type="term" value="F:actin filament binding"/>
    <property type="evidence" value="ECO:0007669"/>
    <property type="project" value="TreeGrafter"/>
</dbReference>
<dbReference type="CDD" id="cd00124">
    <property type="entry name" value="MYSc"/>
    <property type="match status" value="1"/>
</dbReference>
<keyword evidence="2" id="KW-0067">ATP-binding</keyword>
<feature type="compositionally biased region" description="Basic residues" evidence="8">
    <location>
        <begin position="994"/>
        <end position="1008"/>
    </location>
</feature>
<evidence type="ECO:0000256" key="2">
    <source>
        <dbReference type="ARBA" id="ARBA00022840"/>
    </source>
</evidence>
<dbReference type="GO" id="GO:0016459">
    <property type="term" value="C:myosin complex"/>
    <property type="evidence" value="ECO:0007669"/>
    <property type="project" value="UniProtKB-KW"/>
</dbReference>
<dbReference type="OrthoDB" id="312459at2759"/>
<accession>A0A0S4IYW5</accession>
<keyword evidence="11" id="KW-1185">Reference proteome</keyword>
<evidence type="ECO:0000256" key="5">
    <source>
        <dbReference type="ARBA" id="ARBA00023203"/>
    </source>
</evidence>
<dbReference type="SMART" id="SM00242">
    <property type="entry name" value="MYSc"/>
    <property type="match status" value="1"/>
</dbReference>
<dbReference type="Gene3D" id="1.20.5.4820">
    <property type="match status" value="1"/>
</dbReference>
<feature type="region of interest" description="Actin-binding" evidence="6">
    <location>
        <begin position="433"/>
        <end position="455"/>
    </location>
</feature>
<dbReference type="EMBL" id="CYKH01000509">
    <property type="protein sequence ID" value="CUG03397.1"/>
    <property type="molecule type" value="Genomic_DNA"/>
</dbReference>
<evidence type="ECO:0000313" key="11">
    <source>
        <dbReference type="Proteomes" id="UP000051952"/>
    </source>
</evidence>
<gene>
    <name evidence="10" type="ORF">BSAL_70125</name>
</gene>
<comment type="similarity">
    <text evidence="6">Belongs to the TRAFAC class myosin-kinesin ATPase superfamily. Myosin family.</text>
</comment>
<dbReference type="GO" id="GO:0016020">
    <property type="term" value="C:membrane"/>
    <property type="evidence" value="ECO:0007669"/>
    <property type="project" value="TreeGrafter"/>
</dbReference>
<evidence type="ECO:0000256" key="3">
    <source>
        <dbReference type="ARBA" id="ARBA00023123"/>
    </source>
</evidence>
<comment type="caution">
    <text evidence="6">Lacks conserved residue(s) required for the propagation of feature annotation.</text>
</comment>
<dbReference type="Proteomes" id="UP000051952">
    <property type="component" value="Unassembled WGS sequence"/>
</dbReference>
<evidence type="ECO:0000256" key="7">
    <source>
        <dbReference type="SAM" id="Coils"/>
    </source>
</evidence>
<dbReference type="InterPro" id="IPR027417">
    <property type="entry name" value="P-loop_NTPase"/>
</dbReference>
<protein>
    <submittedName>
        <fullName evidence="10">Myosin heavy chain, putative</fullName>
    </submittedName>
</protein>
<evidence type="ECO:0000256" key="1">
    <source>
        <dbReference type="ARBA" id="ARBA00022741"/>
    </source>
</evidence>
<dbReference type="PROSITE" id="PS51456">
    <property type="entry name" value="MYOSIN_MOTOR"/>
    <property type="match status" value="1"/>
</dbReference>
<keyword evidence="4" id="KW-0505">Motor protein</keyword>
<feature type="region of interest" description="Disordered" evidence="8">
    <location>
        <begin position="866"/>
        <end position="886"/>
    </location>
</feature>
<keyword evidence="3 6" id="KW-0518">Myosin</keyword>
<dbReference type="InterPro" id="IPR036961">
    <property type="entry name" value="Kinesin_motor_dom_sf"/>
</dbReference>
<keyword evidence="7" id="KW-0175">Coiled coil</keyword>
<dbReference type="VEuPathDB" id="TriTrypDB:BSAL_70125"/>
<dbReference type="OMA" id="KAYMPDK"/>
<dbReference type="PANTHER" id="PTHR13140">
    <property type="entry name" value="MYOSIN"/>
    <property type="match status" value="1"/>
</dbReference>
<dbReference type="GO" id="GO:0000146">
    <property type="term" value="F:microfilament motor activity"/>
    <property type="evidence" value="ECO:0007669"/>
    <property type="project" value="TreeGrafter"/>
</dbReference>
<keyword evidence="1" id="KW-0547">Nucleotide-binding</keyword>
<feature type="compositionally biased region" description="Gly residues" evidence="8">
    <location>
        <begin position="877"/>
        <end position="886"/>
    </location>
</feature>
<evidence type="ECO:0000256" key="6">
    <source>
        <dbReference type="PROSITE-ProRule" id="PRU00782"/>
    </source>
</evidence>
<feature type="region of interest" description="Disordered" evidence="8">
    <location>
        <begin position="981"/>
        <end position="1008"/>
    </location>
</feature>
<dbReference type="GO" id="GO:0005524">
    <property type="term" value="F:ATP binding"/>
    <property type="evidence" value="ECO:0007669"/>
    <property type="project" value="UniProtKB-KW"/>
</dbReference>
<organism evidence="10 11">
    <name type="scientific">Bodo saltans</name>
    <name type="common">Flagellated protozoan</name>
    <dbReference type="NCBI Taxonomy" id="75058"/>
    <lineage>
        <taxon>Eukaryota</taxon>
        <taxon>Discoba</taxon>
        <taxon>Euglenozoa</taxon>
        <taxon>Kinetoplastea</taxon>
        <taxon>Metakinetoplastina</taxon>
        <taxon>Eubodonida</taxon>
        <taxon>Bodonidae</taxon>
        <taxon>Bodo</taxon>
    </lineage>
</organism>
<evidence type="ECO:0000313" key="10">
    <source>
        <dbReference type="EMBL" id="CUG03397.1"/>
    </source>
</evidence>
<dbReference type="Gene3D" id="3.40.850.10">
    <property type="entry name" value="Kinesin motor domain"/>
    <property type="match status" value="1"/>
</dbReference>
<dbReference type="SUPFAM" id="SSF52540">
    <property type="entry name" value="P-loop containing nucleoside triphosphate hydrolases"/>
    <property type="match status" value="1"/>
</dbReference>
<sequence>MMQSNPILEAFGNAKTVRNDNSSRFGKLMKIKFDSNGFLTGADITKYLLEKSRIVTSALNERVYHSFYLLLKGKDRVTYGLSELPHYKTVNAGKAPDIPGVDDTEEYNVVCEAMSICGVSDDERKSIWKCLAGVLSLQNAEIVELDADSSEMDPDTLLYMSSAAKSWSVSESLLRSELLTTTLTIQKQKIVSKLNRTKALDARDSLCKATYDNLFSWLVNTINKTIDTTKVDSWIALLDIFGFENFEINSFEQLCINLTNETLQGHYNHYIFTRDMEECRSEGIDITSITFPDNKPCIDMISGRGGILALLDEECMLGKATDLTFLHKICDKFAEKQQTGAGKAAALTAAPVTESFFERPKLAKYPSFRVRHYAGTVTYVVENFLEKNRDTLKDAFKQLMRDSSDSLIATLLPAVNTDSNVKLTVGGFFKNQLKELMELITSTNPHWIRCIKPHPAKQAKMFDGPTTLTQLRSSGVLGTVQIRKAGFPVRIKIPDFARKYKIVARGVEGVDFTNPLQIANAILQNSGFTTKMAQIGKTRAFLKSEAYQQLEVIKKNKLQVFANIAVSGALVSLARQRTAAFLKNRQVETVQAFLKARAAQKLQRAKDYELRKDVIIAQFKFLLKMQSEEEIIRDELTRQEQSMRSLIRNRRVEDLAALEARWWEQKPQRDRQVQVQFIETELEVRRERMEEEEEALKELLALLEEDYIDSQYRQEEREEQERLAELQRVREEEERQRLAELERIEQERREAEARKAEQRRIAVYLWEQKKHEQEIEERRRQMGEANKMRFLSEARQAHKLSIDLMKEENLLISRERTEYPQPIFKVAGPAHPMPSPNLASGSSLLAHHGTSAGGLGIQSPLKPGAFSTYRDASGSPGSLGGHQHGRNLGIGGLNPMWVNPAREKAKLQRERIVPDQYGSLHMVQRMRKLQQVRDAIVVRTPVLKLDDVRNPLNPTSPDWEPPSSDVVILPDGSQVRLSECELPTSDDVGGVGNRKGRLRGKSRYRTKE</sequence>
<dbReference type="Pfam" id="PF00063">
    <property type="entry name" value="Myosin_head"/>
    <property type="match status" value="1"/>
</dbReference>
<keyword evidence="5 6" id="KW-0009">Actin-binding</keyword>